<dbReference type="GO" id="GO:0020037">
    <property type="term" value="F:heme binding"/>
    <property type="evidence" value="ECO:0007669"/>
    <property type="project" value="InterPro"/>
</dbReference>
<dbReference type="RefSeq" id="XP_040741516.1">
    <property type="nucleotide sequence ID" value="XM_040890561.1"/>
</dbReference>
<dbReference type="OrthoDB" id="2789670at2759"/>
<dbReference type="GO" id="GO:0004497">
    <property type="term" value="F:monooxygenase activity"/>
    <property type="evidence" value="ECO:0007669"/>
    <property type="project" value="InterPro"/>
</dbReference>
<proteinExistence type="predicted"/>
<dbReference type="AlphaFoldDB" id="A0A1Y1W281"/>
<dbReference type="GO" id="GO:0016705">
    <property type="term" value="F:oxidoreductase activity, acting on paired donors, with incorporation or reduction of molecular oxygen"/>
    <property type="evidence" value="ECO:0007669"/>
    <property type="project" value="InterPro"/>
</dbReference>
<protein>
    <submittedName>
        <fullName evidence="1">Uncharacterized protein</fullName>
    </submittedName>
</protein>
<reference evidence="1 2" key="1">
    <citation type="submission" date="2016-07" db="EMBL/GenBank/DDBJ databases">
        <title>Pervasive Adenine N6-methylation of Active Genes in Fungi.</title>
        <authorList>
            <consortium name="DOE Joint Genome Institute"/>
            <person name="Mondo S.J."/>
            <person name="Dannebaum R.O."/>
            <person name="Kuo R.C."/>
            <person name="Labutti K."/>
            <person name="Haridas S."/>
            <person name="Kuo A."/>
            <person name="Salamov A."/>
            <person name="Ahrendt S.R."/>
            <person name="Lipzen A."/>
            <person name="Sullivan W."/>
            <person name="Andreopoulos W.B."/>
            <person name="Clum A."/>
            <person name="Lindquist E."/>
            <person name="Daum C."/>
            <person name="Ramamoorthy G.K."/>
            <person name="Gryganskyi A."/>
            <person name="Culley D."/>
            <person name="Magnuson J.K."/>
            <person name="James T.Y."/>
            <person name="O'Malley M.A."/>
            <person name="Stajich J.E."/>
            <person name="Spatafora J.W."/>
            <person name="Visel A."/>
            <person name="Grigoriev I.V."/>
        </authorList>
    </citation>
    <scope>NUCLEOTIDE SEQUENCE [LARGE SCALE GENOMIC DNA]</scope>
    <source>
        <strain evidence="1 2">ATCC 12442</strain>
    </source>
</reference>
<dbReference type="Proteomes" id="UP000193922">
    <property type="component" value="Unassembled WGS sequence"/>
</dbReference>
<dbReference type="EMBL" id="MCFD01000012">
    <property type="protein sequence ID" value="ORX67629.1"/>
    <property type="molecule type" value="Genomic_DNA"/>
</dbReference>
<name>A0A1Y1W281_9FUNG</name>
<evidence type="ECO:0000313" key="1">
    <source>
        <dbReference type="EMBL" id="ORX67629.1"/>
    </source>
</evidence>
<dbReference type="InterPro" id="IPR036396">
    <property type="entry name" value="Cyt_P450_sf"/>
</dbReference>
<organism evidence="1 2">
    <name type="scientific">Linderina pennispora</name>
    <dbReference type="NCBI Taxonomy" id="61395"/>
    <lineage>
        <taxon>Eukaryota</taxon>
        <taxon>Fungi</taxon>
        <taxon>Fungi incertae sedis</taxon>
        <taxon>Zoopagomycota</taxon>
        <taxon>Kickxellomycotina</taxon>
        <taxon>Kickxellomycetes</taxon>
        <taxon>Kickxellales</taxon>
        <taxon>Kickxellaceae</taxon>
        <taxon>Linderina</taxon>
    </lineage>
</organism>
<dbReference type="GO" id="GO:0005506">
    <property type="term" value="F:iron ion binding"/>
    <property type="evidence" value="ECO:0007669"/>
    <property type="project" value="InterPro"/>
</dbReference>
<evidence type="ECO:0000313" key="2">
    <source>
        <dbReference type="Proteomes" id="UP000193922"/>
    </source>
</evidence>
<accession>A0A1Y1W281</accession>
<gene>
    <name evidence="1" type="ORF">DL89DRAFT_294767</name>
</gene>
<keyword evidence="2" id="KW-1185">Reference proteome</keyword>
<dbReference type="GeneID" id="63807209"/>
<sequence>MFGSIGALVFDQEFNGLKHNDDDVAKWASATVILHGTRAAALPTKYLPFSLLLLSQVVKFKRSSEFCNKAIPNRKELLRAGAGKPVDLPHAFIDAEDLESNIAMDDLQVKPESTVTMSAGSDTLPRSLP</sequence>
<dbReference type="SUPFAM" id="SSF48264">
    <property type="entry name" value="Cytochrome P450"/>
    <property type="match status" value="1"/>
</dbReference>
<comment type="caution">
    <text evidence="1">The sequence shown here is derived from an EMBL/GenBank/DDBJ whole genome shotgun (WGS) entry which is preliminary data.</text>
</comment>
<dbReference type="Gene3D" id="1.10.630.10">
    <property type="entry name" value="Cytochrome P450"/>
    <property type="match status" value="1"/>
</dbReference>